<gene>
    <name evidence="4" type="ORF">BDV98DRAFT_538493</name>
</gene>
<dbReference type="STRING" id="1884261.A0A5C3R711"/>
<keyword evidence="2" id="KW-0808">Transferase</keyword>
<dbReference type="GO" id="GO:0106335">
    <property type="term" value="F:tRNA (5-carboxymethyluridine(34)-5-O)-methyltransferase activity"/>
    <property type="evidence" value="ECO:0007669"/>
    <property type="project" value="TreeGrafter"/>
</dbReference>
<proteinExistence type="predicted"/>
<evidence type="ECO:0000313" key="4">
    <source>
        <dbReference type="EMBL" id="TFL07074.1"/>
    </source>
</evidence>
<accession>A0A5C3R711</accession>
<dbReference type="Pfam" id="PF08241">
    <property type="entry name" value="Methyltransf_11"/>
    <property type="match status" value="1"/>
</dbReference>
<evidence type="ECO:0000256" key="2">
    <source>
        <dbReference type="ARBA" id="ARBA00022679"/>
    </source>
</evidence>
<protein>
    <recommendedName>
        <fullName evidence="3">Methyltransferase type 11 domain-containing protein</fullName>
    </recommendedName>
</protein>
<dbReference type="InterPro" id="IPR029063">
    <property type="entry name" value="SAM-dependent_MTases_sf"/>
</dbReference>
<dbReference type="PANTHER" id="PTHR13069:SF21">
    <property type="entry name" value="ALKYLATED DNA REPAIR PROTEIN ALKB HOMOLOG 8"/>
    <property type="match status" value="1"/>
</dbReference>
<dbReference type="GO" id="GO:0005634">
    <property type="term" value="C:nucleus"/>
    <property type="evidence" value="ECO:0007669"/>
    <property type="project" value="TreeGrafter"/>
</dbReference>
<keyword evidence="5" id="KW-1185">Reference proteome</keyword>
<dbReference type="GO" id="GO:0002098">
    <property type="term" value="P:tRNA wobble uridine modification"/>
    <property type="evidence" value="ECO:0007669"/>
    <property type="project" value="TreeGrafter"/>
</dbReference>
<dbReference type="EMBL" id="ML178814">
    <property type="protein sequence ID" value="TFL07074.1"/>
    <property type="molecule type" value="Genomic_DNA"/>
</dbReference>
<dbReference type="OrthoDB" id="271595at2759"/>
<dbReference type="PANTHER" id="PTHR13069">
    <property type="entry name" value="ALKYLATED DNA REPAIR PROTEIN ALKB HOMOLOG 8"/>
    <property type="match status" value="1"/>
</dbReference>
<dbReference type="Proteomes" id="UP000305067">
    <property type="component" value="Unassembled WGS sequence"/>
</dbReference>
<dbReference type="GO" id="GO:0008757">
    <property type="term" value="F:S-adenosylmethionine-dependent methyltransferase activity"/>
    <property type="evidence" value="ECO:0007669"/>
    <property type="project" value="InterPro"/>
</dbReference>
<name>A0A5C3R711_9AGAR</name>
<dbReference type="GO" id="GO:0030488">
    <property type="term" value="P:tRNA methylation"/>
    <property type="evidence" value="ECO:0007669"/>
    <property type="project" value="TreeGrafter"/>
</dbReference>
<reference evidence="4 5" key="1">
    <citation type="journal article" date="2019" name="Nat. Ecol. Evol.">
        <title>Megaphylogeny resolves global patterns of mushroom evolution.</title>
        <authorList>
            <person name="Varga T."/>
            <person name="Krizsan K."/>
            <person name="Foldi C."/>
            <person name="Dima B."/>
            <person name="Sanchez-Garcia M."/>
            <person name="Sanchez-Ramirez S."/>
            <person name="Szollosi G.J."/>
            <person name="Szarkandi J.G."/>
            <person name="Papp V."/>
            <person name="Albert L."/>
            <person name="Andreopoulos W."/>
            <person name="Angelini C."/>
            <person name="Antonin V."/>
            <person name="Barry K.W."/>
            <person name="Bougher N.L."/>
            <person name="Buchanan P."/>
            <person name="Buyck B."/>
            <person name="Bense V."/>
            <person name="Catcheside P."/>
            <person name="Chovatia M."/>
            <person name="Cooper J."/>
            <person name="Damon W."/>
            <person name="Desjardin D."/>
            <person name="Finy P."/>
            <person name="Geml J."/>
            <person name="Haridas S."/>
            <person name="Hughes K."/>
            <person name="Justo A."/>
            <person name="Karasinski D."/>
            <person name="Kautmanova I."/>
            <person name="Kiss B."/>
            <person name="Kocsube S."/>
            <person name="Kotiranta H."/>
            <person name="LaButti K.M."/>
            <person name="Lechner B.E."/>
            <person name="Liimatainen K."/>
            <person name="Lipzen A."/>
            <person name="Lukacs Z."/>
            <person name="Mihaltcheva S."/>
            <person name="Morgado L.N."/>
            <person name="Niskanen T."/>
            <person name="Noordeloos M.E."/>
            <person name="Ohm R.A."/>
            <person name="Ortiz-Santana B."/>
            <person name="Ovrebo C."/>
            <person name="Racz N."/>
            <person name="Riley R."/>
            <person name="Savchenko A."/>
            <person name="Shiryaev A."/>
            <person name="Soop K."/>
            <person name="Spirin V."/>
            <person name="Szebenyi C."/>
            <person name="Tomsovsky M."/>
            <person name="Tulloss R.E."/>
            <person name="Uehling J."/>
            <person name="Grigoriev I.V."/>
            <person name="Vagvolgyi C."/>
            <person name="Papp T."/>
            <person name="Martin F.M."/>
            <person name="Miettinen O."/>
            <person name="Hibbett D.S."/>
            <person name="Nagy L.G."/>
        </authorList>
    </citation>
    <scope>NUCLEOTIDE SEQUENCE [LARGE SCALE GENOMIC DNA]</scope>
    <source>
        <strain evidence="4 5">CBS 309.79</strain>
    </source>
</reference>
<dbReference type="GO" id="GO:0000049">
    <property type="term" value="F:tRNA binding"/>
    <property type="evidence" value="ECO:0007669"/>
    <property type="project" value="TreeGrafter"/>
</dbReference>
<evidence type="ECO:0000313" key="5">
    <source>
        <dbReference type="Proteomes" id="UP000305067"/>
    </source>
</evidence>
<dbReference type="Gene3D" id="3.40.50.150">
    <property type="entry name" value="Vaccinia Virus protein VP39"/>
    <property type="match status" value="1"/>
</dbReference>
<organism evidence="4 5">
    <name type="scientific">Pterulicium gracile</name>
    <dbReference type="NCBI Taxonomy" id="1884261"/>
    <lineage>
        <taxon>Eukaryota</taxon>
        <taxon>Fungi</taxon>
        <taxon>Dikarya</taxon>
        <taxon>Basidiomycota</taxon>
        <taxon>Agaricomycotina</taxon>
        <taxon>Agaricomycetes</taxon>
        <taxon>Agaricomycetidae</taxon>
        <taxon>Agaricales</taxon>
        <taxon>Pleurotineae</taxon>
        <taxon>Pterulaceae</taxon>
        <taxon>Pterulicium</taxon>
    </lineage>
</organism>
<dbReference type="CDD" id="cd02440">
    <property type="entry name" value="AdoMet_MTases"/>
    <property type="match status" value="1"/>
</dbReference>
<evidence type="ECO:0000256" key="1">
    <source>
        <dbReference type="ARBA" id="ARBA00022603"/>
    </source>
</evidence>
<keyword evidence="1" id="KW-0489">Methyltransferase</keyword>
<feature type="domain" description="Methyltransferase type 11" evidence="3">
    <location>
        <begin position="58"/>
        <end position="147"/>
    </location>
</feature>
<dbReference type="InterPro" id="IPR013216">
    <property type="entry name" value="Methyltransf_11"/>
</dbReference>
<dbReference type="SUPFAM" id="SSF53335">
    <property type="entry name" value="S-adenosyl-L-methionine-dependent methyltransferases"/>
    <property type="match status" value="1"/>
</dbReference>
<evidence type="ECO:0000259" key="3">
    <source>
        <dbReference type="Pfam" id="PF08241"/>
    </source>
</evidence>
<dbReference type="GO" id="GO:0005737">
    <property type="term" value="C:cytoplasm"/>
    <property type="evidence" value="ECO:0007669"/>
    <property type="project" value="TreeGrafter"/>
</dbReference>
<sequence length="280" mass="30993">MAPKVTATTISLDAQTHEDTHVHAVYDQIASHFSSTRYKPWPIIDTFISSLPTGSIGLDSGTGNGKYLPLPLDPVKSVMTIGMDRSRNLLLIAQNAGGKERSREVVWGDVLGGCWRRGAFDYAISIATIHHLATPERRRAAVERLLESVTPHGGRVLIYVWAIEQDVLSKRSIPGEEEAQVQETAGRDVFVPWVLSKPTAKGSPQLDGEAESPQVFNRYYHMFEAGELRGLVVQAAERMGLSVGEEVAGGEKEGVEIVQDGWERSNYFVELRRWKRVNGI</sequence>
<dbReference type="AlphaFoldDB" id="A0A5C3R711"/>
<dbReference type="InterPro" id="IPR051422">
    <property type="entry name" value="AlkB_tRNA_MeTrf/Diox"/>
</dbReference>